<dbReference type="InterPro" id="IPR010327">
    <property type="entry name" value="FldB/FldC_alpha/beta"/>
</dbReference>
<keyword evidence="3" id="KW-0479">Metal-binding</keyword>
<dbReference type="Pfam" id="PF06050">
    <property type="entry name" value="HGD-D"/>
    <property type="match status" value="1"/>
</dbReference>
<proteinExistence type="inferred from homology"/>
<keyword evidence="3" id="KW-0408">Iron</keyword>
<evidence type="ECO:0000313" key="5">
    <source>
        <dbReference type="Proteomes" id="UP000238415"/>
    </source>
</evidence>
<comment type="caution">
    <text evidence="4">The sequence shown here is derived from an EMBL/GenBank/DDBJ whole genome shotgun (WGS) entry which is preliminary data.</text>
</comment>
<evidence type="ECO:0000313" key="4">
    <source>
        <dbReference type="EMBL" id="PRR75813.1"/>
    </source>
</evidence>
<reference evidence="4 5" key="1">
    <citation type="submission" date="2018-03" db="EMBL/GenBank/DDBJ databases">
        <title>Genome sequence of Moorella humiferrea DSM 23265.</title>
        <authorList>
            <person name="Poehlein A."/>
            <person name="Daniel R."/>
        </authorList>
    </citation>
    <scope>NUCLEOTIDE SEQUENCE [LARGE SCALE GENOMIC DNA]</scope>
    <source>
        <strain evidence="4 5">DSM 23265</strain>
    </source>
</reference>
<dbReference type="EC" id="4.2.1.-" evidence="4"/>
<accession>A0A2T0AY55</accession>
<organism evidence="4 5">
    <name type="scientific">Neomoorella humiferrea</name>
    <dbReference type="NCBI Taxonomy" id="676965"/>
    <lineage>
        <taxon>Bacteria</taxon>
        <taxon>Bacillati</taxon>
        <taxon>Bacillota</taxon>
        <taxon>Clostridia</taxon>
        <taxon>Neomoorellales</taxon>
        <taxon>Neomoorellaceae</taxon>
        <taxon>Neomoorella</taxon>
    </lineage>
</organism>
<dbReference type="Gene3D" id="3.40.50.11900">
    <property type="match status" value="1"/>
</dbReference>
<dbReference type="AlphaFoldDB" id="A0A2T0AY55"/>
<keyword evidence="3" id="KW-0411">Iron-sulfur</keyword>
<comment type="cofactor">
    <cofactor evidence="1">
        <name>[4Fe-4S] cluster</name>
        <dbReference type="ChEBI" id="CHEBI:49883"/>
    </cofactor>
</comment>
<dbReference type="Proteomes" id="UP000238415">
    <property type="component" value="Unassembled WGS sequence"/>
</dbReference>
<gene>
    <name evidence="4" type="primary">fldC_1</name>
    <name evidence="4" type="ORF">MOHU_01940</name>
</gene>
<dbReference type="EMBL" id="PVXM01000003">
    <property type="protein sequence ID" value="PRR75813.1"/>
    <property type="molecule type" value="Genomic_DNA"/>
</dbReference>
<dbReference type="GO" id="GO:0016836">
    <property type="term" value="F:hydro-lyase activity"/>
    <property type="evidence" value="ECO:0007669"/>
    <property type="project" value="UniProtKB-ARBA"/>
</dbReference>
<comment type="similarity">
    <text evidence="2">Belongs to the FldB/FldC dehydratase alpha/beta subunit family.</text>
</comment>
<name>A0A2T0AY55_9FIRM</name>
<evidence type="ECO:0000256" key="2">
    <source>
        <dbReference type="ARBA" id="ARBA00005806"/>
    </source>
</evidence>
<dbReference type="PANTHER" id="PTHR30548">
    <property type="entry name" value="2-HYDROXYGLUTARYL-COA DEHYDRATASE, D-COMPONENT-RELATED"/>
    <property type="match status" value="1"/>
</dbReference>
<evidence type="ECO:0000256" key="1">
    <source>
        <dbReference type="ARBA" id="ARBA00001966"/>
    </source>
</evidence>
<dbReference type="OrthoDB" id="9810278at2"/>
<keyword evidence="5" id="KW-1185">Reference proteome</keyword>
<evidence type="ECO:0000256" key="3">
    <source>
        <dbReference type="ARBA" id="ARBA00023014"/>
    </source>
</evidence>
<dbReference type="GO" id="GO:0051536">
    <property type="term" value="F:iron-sulfur cluster binding"/>
    <property type="evidence" value="ECO:0007669"/>
    <property type="project" value="UniProtKB-KW"/>
</dbReference>
<sequence length="346" mass="39326">MGDFIGWLCHYTPVEVITAAGYIPLRLLGRKGNNSRSATYFSGNLCPYVQSCLEAALRHELPPLKGVVIARSCNAMMHLANLWPRYITRGQTFVLDVPRRFDDDAVLYFAQNLRRLTKELTGTTNIDKENLWTAINWWEEQREGWRELLSRRAEETPLSGTEIMAKLTRWQSPAASVKATNSQAFISLTADGKQKKDVERPRLFLAGSIIPQELVEMIEELGGLVTFADGCNGWRLLLAPVTGDERDPFLYLAKLYLGGPPCPRMVPVRGWRSRYWAAAVEQFQIRGAIYHAMKFCDAAVYDFLALKNFCEKRGLPLLRLDGDFSGGNRGQWRTRIEAFLEMLEVQ</sequence>
<dbReference type="PANTHER" id="PTHR30548:SF1">
    <property type="entry name" value="DEHYDRATASE SUBUNIT MJ0007-RELATED"/>
    <property type="match status" value="1"/>
</dbReference>
<dbReference type="Gene3D" id="3.40.50.11890">
    <property type="match status" value="1"/>
</dbReference>
<dbReference type="RefSeq" id="WP_106004234.1">
    <property type="nucleotide sequence ID" value="NZ_CP136419.1"/>
</dbReference>
<keyword evidence="4" id="KW-0456">Lyase</keyword>
<protein>
    <submittedName>
        <fullName evidence="4">R-phenyllactate dehydratase beta subunit</fullName>
        <ecNumber evidence="4">4.2.1.-</ecNumber>
    </submittedName>
</protein>